<gene>
    <name evidence="1" type="ORF">SeMB42_g00800</name>
</gene>
<dbReference type="VEuPathDB" id="FungiDB:SeMB42_g00800"/>
<evidence type="ECO:0000313" key="1">
    <source>
        <dbReference type="EMBL" id="TPX53419.1"/>
    </source>
</evidence>
<comment type="caution">
    <text evidence="1">The sequence shown here is derived from an EMBL/GenBank/DDBJ whole genome shotgun (WGS) entry which is preliminary data.</text>
</comment>
<accession>A0A507DNY3</accession>
<keyword evidence="2" id="KW-1185">Reference proteome</keyword>
<organism evidence="1 2">
    <name type="scientific">Synchytrium endobioticum</name>
    <dbReference type="NCBI Taxonomy" id="286115"/>
    <lineage>
        <taxon>Eukaryota</taxon>
        <taxon>Fungi</taxon>
        <taxon>Fungi incertae sedis</taxon>
        <taxon>Chytridiomycota</taxon>
        <taxon>Chytridiomycota incertae sedis</taxon>
        <taxon>Chytridiomycetes</taxon>
        <taxon>Synchytriales</taxon>
        <taxon>Synchytriaceae</taxon>
        <taxon>Synchytrium</taxon>
    </lineage>
</organism>
<name>A0A507DNY3_9FUNG</name>
<dbReference type="EMBL" id="QEAN01000017">
    <property type="protein sequence ID" value="TPX53419.1"/>
    <property type="molecule type" value="Genomic_DNA"/>
</dbReference>
<proteinExistence type="predicted"/>
<sequence length="111" mass="12523">MLPILRPLTQALSRISGGLMPSSSSPSAVFASVQCLAQRPNVVPARSMGKYPKYDGQQLPGYILPRTRRKGAWYGHKLKMKWYRLRFGKTGQRGRRPGYGKHLHILSKCNI</sequence>
<dbReference type="Proteomes" id="UP000317494">
    <property type="component" value="Unassembled WGS sequence"/>
</dbReference>
<evidence type="ECO:0000313" key="2">
    <source>
        <dbReference type="Proteomes" id="UP000317494"/>
    </source>
</evidence>
<dbReference type="AlphaFoldDB" id="A0A507DNY3"/>
<reference evidence="1 2" key="1">
    <citation type="journal article" date="2019" name="Sci. Rep.">
        <title>Comparative genomics of chytrid fungi reveal insights into the obligate biotrophic and pathogenic lifestyle of Synchytrium endobioticum.</title>
        <authorList>
            <person name="van de Vossenberg B.T.L.H."/>
            <person name="Warris S."/>
            <person name="Nguyen H.D.T."/>
            <person name="van Gent-Pelzer M.P.E."/>
            <person name="Joly D.L."/>
            <person name="van de Geest H.C."/>
            <person name="Bonants P.J.M."/>
            <person name="Smith D.S."/>
            <person name="Levesque C.A."/>
            <person name="van der Lee T.A.J."/>
        </authorList>
    </citation>
    <scope>NUCLEOTIDE SEQUENCE [LARGE SCALE GENOMIC DNA]</scope>
    <source>
        <strain evidence="1 2">MB42</strain>
    </source>
</reference>
<protein>
    <submittedName>
        <fullName evidence="1">Uncharacterized protein</fullName>
    </submittedName>
</protein>